<dbReference type="Proteomes" id="UP000324497">
    <property type="component" value="Chromosome"/>
</dbReference>
<reference evidence="1 2" key="1">
    <citation type="submission" date="2016-11" db="EMBL/GenBank/DDBJ databases">
        <title>Interaction between Lactobacillus species and yeast in water kefir.</title>
        <authorList>
            <person name="Behr J."/>
            <person name="Xu D."/>
            <person name="Vogel R.F."/>
        </authorList>
    </citation>
    <scope>NUCLEOTIDE SEQUENCE [LARGE SCALE GENOMIC DNA]</scope>
    <source>
        <strain evidence="1 2">TMW 1.1827</strain>
    </source>
</reference>
<keyword evidence="2" id="KW-1185">Reference proteome</keyword>
<dbReference type="AlphaFoldDB" id="A0A3S6QXC6"/>
<gene>
    <name evidence="1" type="ORF">BSQ50_09810</name>
</gene>
<evidence type="ECO:0000313" key="2">
    <source>
        <dbReference type="Proteomes" id="UP000324497"/>
    </source>
</evidence>
<dbReference type="KEGG" id="lng:BSQ50_09810"/>
<dbReference type="RefSeq" id="WP_148127066.1">
    <property type="nucleotide sequence ID" value="NZ_CP018180.1"/>
</dbReference>
<organism evidence="1 2">
    <name type="scientific">Liquorilactobacillus nagelii</name>
    <dbReference type="NCBI Taxonomy" id="82688"/>
    <lineage>
        <taxon>Bacteria</taxon>
        <taxon>Bacillati</taxon>
        <taxon>Bacillota</taxon>
        <taxon>Bacilli</taxon>
        <taxon>Lactobacillales</taxon>
        <taxon>Lactobacillaceae</taxon>
        <taxon>Liquorilactobacillus</taxon>
    </lineage>
</organism>
<dbReference type="EMBL" id="CP018180">
    <property type="protein sequence ID" value="AUJ32802.1"/>
    <property type="molecule type" value="Genomic_DNA"/>
</dbReference>
<accession>A0A3S6QXC6</accession>
<protein>
    <submittedName>
        <fullName evidence="1">Uncharacterized protein</fullName>
    </submittedName>
</protein>
<evidence type="ECO:0000313" key="1">
    <source>
        <dbReference type="EMBL" id="AUJ32802.1"/>
    </source>
</evidence>
<name>A0A3S6QXC6_9LACO</name>
<sequence>MQLITRNKLNKHLIQKRLSKFQNCYQIKNSLVFWSTLWQDLTDLPEKFKNSSSWLLTEKIIVNQLNNLSIGDEIELYFIDEQLVKEKHLVTLELRIIRQQEMVIKIQLILLAEESWNEFF</sequence>
<proteinExistence type="predicted"/>